<evidence type="ECO:0000313" key="1">
    <source>
        <dbReference type="EMBL" id="CAB1415640.1"/>
    </source>
</evidence>
<dbReference type="AlphaFoldDB" id="A0A9N7TM95"/>
<protein>
    <submittedName>
        <fullName evidence="1">Uncharacterized protein</fullName>
    </submittedName>
</protein>
<comment type="caution">
    <text evidence="1">The sequence shown here is derived from an EMBL/GenBank/DDBJ whole genome shotgun (WGS) entry which is preliminary data.</text>
</comment>
<gene>
    <name evidence="1" type="ORF">PLEPLA_LOCUS3358</name>
</gene>
<dbReference type="Proteomes" id="UP001153269">
    <property type="component" value="Unassembled WGS sequence"/>
</dbReference>
<proteinExistence type="predicted"/>
<sequence>MLVRQELESPLSKSRDGASWWRGVCRTAALSPDKQLICKSPENTRASCGSSEMKTSRRLFKQQIKSSLSLTLGEPWRPSLERAQMPPVLRVKL</sequence>
<keyword evidence="2" id="KW-1185">Reference proteome</keyword>
<dbReference type="EMBL" id="CADEAL010000166">
    <property type="protein sequence ID" value="CAB1415640.1"/>
    <property type="molecule type" value="Genomic_DNA"/>
</dbReference>
<reference evidence="1" key="1">
    <citation type="submission" date="2020-03" db="EMBL/GenBank/DDBJ databases">
        <authorList>
            <person name="Weist P."/>
        </authorList>
    </citation>
    <scope>NUCLEOTIDE SEQUENCE</scope>
</reference>
<evidence type="ECO:0000313" key="2">
    <source>
        <dbReference type="Proteomes" id="UP001153269"/>
    </source>
</evidence>
<accession>A0A9N7TM95</accession>
<organism evidence="1 2">
    <name type="scientific">Pleuronectes platessa</name>
    <name type="common">European plaice</name>
    <dbReference type="NCBI Taxonomy" id="8262"/>
    <lineage>
        <taxon>Eukaryota</taxon>
        <taxon>Metazoa</taxon>
        <taxon>Chordata</taxon>
        <taxon>Craniata</taxon>
        <taxon>Vertebrata</taxon>
        <taxon>Euteleostomi</taxon>
        <taxon>Actinopterygii</taxon>
        <taxon>Neopterygii</taxon>
        <taxon>Teleostei</taxon>
        <taxon>Neoteleostei</taxon>
        <taxon>Acanthomorphata</taxon>
        <taxon>Carangaria</taxon>
        <taxon>Pleuronectiformes</taxon>
        <taxon>Pleuronectoidei</taxon>
        <taxon>Pleuronectidae</taxon>
        <taxon>Pleuronectes</taxon>
    </lineage>
</organism>
<name>A0A9N7TM95_PLEPL</name>